<evidence type="ECO:0000256" key="5">
    <source>
        <dbReference type="SAM" id="MobiDB-lite"/>
    </source>
</evidence>
<dbReference type="InterPro" id="IPR050964">
    <property type="entry name" value="Striated_Muscle_Regulatory"/>
</dbReference>
<dbReference type="PANTHER" id="PTHR13817:SF180">
    <property type="entry name" value="IMMUNOGLOBULIN-LIKE AND FIBRONECTIN TYPE III DOMAIN-CONTAINING 1, TANDEM DUPLICATE 3-RELATED"/>
    <property type="match status" value="1"/>
</dbReference>
<dbReference type="InterPro" id="IPR013098">
    <property type="entry name" value="Ig_I-set"/>
</dbReference>
<dbReference type="SUPFAM" id="SSF48726">
    <property type="entry name" value="Immunoglobulin"/>
    <property type="match status" value="6"/>
</dbReference>
<organism evidence="8 9">
    <name type="scientific">Hemibagrus guttatus</name>
    <dbReference type="NCBI Taxonomy" id="175788"/>
    <lineage>
        <taxon>Eukaryota</taxon>
        <taxon>Metazoa</taxon>
        <taxon>Chordata</taxon>
        <taxon>Craniata</taxon>
        <taxon>Vertebrata</taxon>
        <taxon>Euteleostomi</taxon>
        <taxon>Actinopterygii</taxon>
        <taxon>Neopterygii</taxon>
        <taxon>Teleostei</taxon>
        <taxon>Ostariophysi</taxon>
        <taxon>Siluriformes</taxon>
        <taxon>Bagridae</taxon>
        <taxon>Hemibagrus</taxon>
    </lineage>
</organism>
<evidence type="ECO:0000259" key="6">
    <source>
        <dbReference type="PROSITE" id="PS50835"/>
    </source>
</evidence>
<feature type="domain" description="Fibronectin type-III" evidence="7">
    <location>
        <begin position="606"/>
        <end position="701"/>
    </location>
</feature>
<dbReference type="InterPro" id="IPR007110">
    <property type="entry name" value="Ig-like_dom"/>
</dbReference>
<feature type="domain" description="Ig-like" evidence="6">
    <location>
        <begin position="37"/>
        <end position="123"/>
    </location>
</feature>
<dbReference type="SMART" id="SM00408">
    <property type="entry name" value="IGc2"/>
    <property type="match status" value="3"/>
</dbReference>
<dbReference type="InterPro" id="IPR003598">
    <property type="entry name" value="Ig_sub2"/>
</dbReference>
<dbReference type="EMBL" id="JAUCMX010000001">
    <property type="protein sequence ID" value="KAK3556195.1"/>
    <property type="molecule type" value="Genomic_DNA"/>
</dbReference>
<evidence type="ECO:0000256" key="4">
    <source>
        <dbReference type="ARBA" id="ARBA00023319"/>
    </source>
</evidence>
<dbReference type="Gene3D" id="2.60.40.10">
    <property type="entry name" value="Immunoglobulins"/>
    <property type="match status" value="8"/>
</dbReference>
<dbReference type="AlphaFoldDB" id="A0AAE0RJE5"/>
<dbReference type="SMART" id="SM00409">
    <property type="entry name" value="IG"/>
    <property type="match status" value="6"/>
</dbReference>
<dbReference type="InterPro" id="IPR036116">
    <property type="entry name" value="FN3_sf"/>
</dbReference>
<dbReference type="InterPro" id="IPR036179">
    <property type="entry name" value="Ig-like_dom_sf"/>
</dbReference>
<gene>
    <name evidence="8" type="ORF">QTP70_005591</name>
</gene>
<keyword evidence="9" id="KW-1185">Reference proteome</keyword>
<sequence length="1003" mass="111933">MTDQTAEGQVGFRKRSKVPGVMITQFIEEIPEGKAHPDFTRKPIALTIQEGKLAIFKAIVIGHPEPTVTWARNNGDVSDQHKYQTKFDPISREHTIEMPNVSPEQADTYKCFATNEFGRASVTVVLNVIEVGYKKDKAKKDAKLEPNEFKTALKRKSNVRPKTLPKKEGEIDPKFWEILLSADKKDYEHICSEYGVTDFRWMLKKLNEIKRERDEQQAEFVKSISNLKHIEVKPSGTALFEVDLDLVDPSSRIFIYKDGEMIEYSKDMDMKHSLKQVGKKFVFTIRDLLPDDAGLYQLDVENVTMFSTEFKIPKVEFLVKIQEVKAMEREDAMFECVLSNPFSKILWMGKNVPLEQGEKYDITVSEEKLIHRLVVKDCMLVDKGIYAAVAGIKSCNAWLIVEANNDPNLHGKKKVRKSTQAGGSGLDLAKIAAEQQINLLKEKEEMISDIKTAMPEKDAEVSGDSKTSASTSGSGIGSMSEGDSTFESSSGLGSGASPAIGRTDVPQFDCDELHKFAKPLVVKAGQNATFKMTFPPQEFLEIKWFKEGSELMYGGGVTVVKDANYSRLQIKDCLQSDAGEIKIQLKNLYGTVEALSRLTVLGKPSPPKGPAELLECTSSVIELKWNPPSNDGGSPVKNYIIERQQTGQSIWKKLGDVSADWLTFRDRNVCHGKRYTYRIYAENCEGIGDPLETDNIMAGALVFPDRPAPPKIVSAFKNCINLEWAPPEKDRGTKILGYQLEKRKKDTSQWVSLNYINEPIEALKYSVKKVSEGSEYEFRVSAINASGAGEPSQPSQMVCAKHPNMKPHFKDPADFMVVRAGNTVRIVVNYEASPPPEISWSKNNEPMSPCFKIVNTEGMSVLTIPNSKRSDSGVYTIMAKNSSGKTSFDIDVRVTDPLARAPPAMITFERPPSILVPLKVHTPPKGYQCYMTCAVRGCPKPHVSWYLNGICINSNKHYYITNAHGVCSMYILRVELEDAGEYKVVAVNSFGKAECSATLTVKD</sequence>
<dbReference type="PRINTS" id="PR00014">
    <property type="entry name" value="FNTYPEIII"/>
</dbReference>
<keyword evidence="3" id="KW-0677">Repeat</keyword>
<accession>A0AAE0RJE5</accession>
<feature type="domain" description="Ig-like" evidence="6">
    <location>
        <begin position="807"/>
        <end position="895"/>
    </location>
</feature>
<dbReference type="InterPro" id="IPR040849">
    <property type="entry name" value="MyBP-C_THB"/>
</dbReference>
<protein>
    <recommendedName>
        <fullName evidence="10">Immunoglobulin-like and fibronectin type III domain-containing protein 1</fullName>
    </recommendedName>
</protein>
<comment type="subcellular location">
    <subcellularLocation>
        <location evidence="1">Cytoplasm</location>
    </subcellularLocation>
</comment>
<dbReference type="Pfam" id="PF07679">
    <property type="entry name" value="I-set"/>
    <property type="match status" value="5"/>
</dbReference>
<evidence type="ECO:0000313" key="8">
    <source>
        <dbReference type="EMBL" id="KAK3556195.1"/>
    </source>
</evidence>
<keyword evidence="4" id="KW-0393">Immunoglobulin domain</keyword>
<feature type="domain" description="Fibronectin type-III" evidence="7">
    <location>
        <begin position="706"/>
        <end position="803"/>
    </location>
</feature>
<evidence type="ECO:0000256" key="3">
    <source>
        <dbReference type="ARBA" id="ARBA00022737"/>
    </source>
</evidence>
<evidence type="ECO:0000256" key="1">
    <source>
        <dbReference type="ARBA" id="ARBA00004496"/>
    </source>
</evidence>
<reference evidence="8" key="1">
    <citation type="submission" date="2023-06" db="EMBL/GenBank/DDBJ databases">
        <title>Male Hemibagrus guttatus genome.</title>
        <authorList>
            <person name="Bian C."/>
        </authorList>
    </citation>
    <scope>NUCLEOTIDE SEQUENCE</scope>
    <source>
        <strain evidence="8">Male_cb2023</strain>
        <tissue evidence="8">Muscle</tissue>
    </source>
</reference>
<feature type="domain" description="Ig-like" evidence="6">
    <location>
        <begin position="911"/>
        <end position="1000"/>
    </location>
</feature>
<dbReference type="FunFam" id="2.60.40.10:FF:001097">
    <property type="entry name" value="Immunoglobulin-like and fibronectin type III domain-containing protein 1"/>
    <property type="match status" value="1"/>
</dbReference>
<dbReference type="Pfam" id="PF18362">
    <property type="entry name" value="THB"/>
    <property type="match status" value="1"/>
</dbReference>
<evidence type="ECO:0008006" key="10">
    <source>
        <dbReference type="Google" id="ProtNLM"/>
    </source>
</evidence>
<dbReference type="GO" id="GO:0031430">
    <property type="term" value="C:M band"/>
    <property type="evidence" value="ECO:0007669"/>
    <property type="project" value="TreeGrafter"/>
</dbReference>
<dbReference type="InterPro" id="IPR003961">
    <property type="entry name" value="FN3_dom"/>
</dbReference>
<dbReference type="PANTHER" id="PTHR13817">
    <property type="entry name" value="TITIN"/>
    <property type="match status" value="1"/>
</dbReference>
<name>A0AAE0RJE5_9TELE</name>
<evidence type="ECO:0000256" key="2">
    <source>
        <dbReference type="ARBA" id="ARBA00022490"/>
    </source>
</evidence>
<dbReference type="FunFam" id="2.60.40.10:FF:000425">
    <property type="entry name" value="Myosin light chain kinase"/>
    <property type="match status" value="1"/>
</dbReference>
<feature type="compositionally biased region" description="Low complexity" evidence="5">
    <location>
        <begin position="462"/>
        <end position="497"/>
    </location>
</feature>
<dbReference type="FunFam" id="2.60.40.10:FF:001232">
    <property type="entry name" value="Immunoglobulin-like and fibronectin type III domain-containing 1"/>
    <property type="match status" value="1"/>
</dbReference>
<comment type="caution">
    <text evidence="8">The sequence shown here is derived from an EMBL/GenBank/DDBJ whole genome shotgun (WGS) entry which is preliminary data.</text>
</comment>
<proteinExistence type="predicted"/>
<dbReference type="GO" id="GO:0045214">
    <property type="term" value="P:sarcomere organization"/>
    <property type="evidence" value="ECO:0007669"/>
    <property type="project" value="TreeGrafter"/>
</dbReference>
<dbReference type="FunFam" id="2.60.40.10:FF:000031">
    <property type="entry name" value="Myosin-binding protein C, slow type"/>
    <property type="match status" value="1"/>
</dbReference>
<dbReference type="CDD" id="cd00063">
    <property type="entry name" value="FN3"/>
    <property type="match status" value="2"/>
</dbReference>
<feature type="region of interest" description="Disordered" evidence="5">
    <location>
        <begin position="454"/>
        <end position="498"/>
    </location>
</feature>
<dbReference type="InterPro" id="IPR013783">
    <property type="entry name" value="Ig-like_fold"/>
</dbReference>
<keyword evidence="2" id="KW-0963">Cytoplasm</keyword>
<dbReference type="Pfam" id="PF00041">
    <property type="entry name" value="fn3"/>
    <property type="match status" value="2"/>
</dbReference>
<dbReference type="Proteomes" id="UP001274896">
    <property type="component" value="Unassembled WGS sequence"/>
</dbReference>
<dbReference type="PROSITE" id="PS50835">
    <property type="entry name" value="IG_LIKE"/>
    <property type="match status" value="3"/>
</dbReference>
<evidence type="ECO:0000313" key="9">
    <source>
        <dbReference type="Proteomes" id="UP001274896"/>
    </source>
</evidence>
<dbReference type="FunFam" id="2.60.40.10:FF:001231">
    <property type="entry name" value="Immunoglobulin-like and fibronectin type III domain containing 1"/>
    <property type="match status" value="1"/>
</dbReference>
<dbReference type="PROSITE" id="PS50853">
    <property type="entry name" value="FN3"/>
    <property type="match status" value="2"/>
</dbReference>
<evidence type="ECO:0000259" key="7">
    <source>
        <dbReference type="PROSITE" id="PS50853"/>
    </source>
</evidence>
<dbReference type="FunFam" id="2.60.40.10:FF:000084">
    <property type="entry name" value="Myosin binding protein C, slow type"/>
    <property type="match status" value="1"/>
</dbReference>
<dbReference type="SUPFAM" id="SSF49265">
    <property type="entry name" value="Fibronectin type III"/>
    <property type="match status" value="1"/>
</dbReference>
<dbReference type="SMART" id="SM00060">
    <property type="entry name" value="FN3"/>
    <property type="match status" value="2"/>
</dbReference>
<dbReference type="InterPro" id="IPR003599">
    <property type="entry name" value="Ig_sub"/>
</dbReference>